<feature type="transmembrane region" description="Helical" evidence="5">
    <location>
        <begin position="12"/>
        <end position="33"/>
    </location>
</feature>
<dbReference type="EMBL" id="MRWE01000049">
    <property type="protein sequence ID" value="ORJ23565.1"/>
    <property type="molecule type" value="Genomic_DNA"/>
</dbReference>
<dbReference type="Proteomes" id="UP000192536">
    <property type="component" value="Unassembled WGS sequence"/>
</dbReference>
<dbReference type="Pfam" id="PF04932">
    <property type="entry name" value="Wzy_C"/>
    <property type="match status" value="1"/>
</dbReference>
<feature type="domain" description="O-antigen ligase-related" evidence="6">
    <location>
        <begin position="192"/>
        <end position="334"/>
    </location>
</feature>
<dbReference type="RefSeq" id="WP_017493244.1">
    <property type="nucleotide sequence ID" value="NZ_CAUQAZ010000038.1"/>
</dbReference>
<proteinExistence type="predicted"/>
<dbReference type="STRING" id="1646377.BS640_20755"/>
<sequence length="411" mass="45386">MQIHKSSLIKLTIFLLTLRSPLIIPVIVIYTLAERGMFKKMVLRMIPFILFIVVMALYSLNLINGLKSGPDVFGQCRDILLAMVVFTFLVSASEIDDKNPAIVYNSLKFCLTMVGIAKALAIVFVGVTGMSAKVLITYMNSHFGLGMMTLGVDDSAFFRLQIPLDSLVPLFIYFIVKEAVNKSGSKLLIYFILLSLCFSMLVTMSRVVWAQTLVIIALALVKEAKVYTMFKVITIGTVLITILYMFTPVGDAITQIVNVRLGTKSSSLNADSDIQRALQNNGLYDAFIHYPLLGNGLGYYLPGIIRSQDAKYLYESQSLSILMNLGIIGTIIFLALVVYTCFMSALKDGGGLGMPSLFILFWIFSGTFNPFLFGVAGGGMLFMAAKFHTFYRPSYEEPVASATRAARMRSA</sequence>
<organism evidence="7 8">
    <name type="scientific">Rouxiella badensis</name>
    <dbReference type="NCBI Taxonomy" id="1646377"/>
    <lineage>
        <taxon>Bacteria</taxon>
        <taxon>Pseudomonadati</taxon>
        <taxon>Pseudomonadota</taxon>
        <taxon>Gammaproteobacteria</taxon>
        <taxon>Enterobacterales</taxon>
        <taxon>Yersiniaceae</taxon>
        <taxon>Rouxiella</taxon>
    </lineage>
</organism>
<keyword evidence="8" id="KW-1185">Reference proteome</keyword>
<evidence type="ECO:0000256" key="3">
    <source>
        <dbReference type="ARBA" id="ARBA00022989"/>
    </source>
</evidence>
<keyword evidence="4 5" id="KW-0472">Membrane</keyword>
<feature type="transmembrane region" description="Helical" evidence="5">
    <location>
        <begin position="45"/>
        <end position="66"/>
    </location>
</feature>
<dbReference type="GO" id="GO:0016020">
    <property type="term" value="C:membrane"/>
    <property type="evidence" value="ECO:0007669"/>
    <property type="project" value="UniProtKB-SubCell"/>
</dbReference>
<protein>
    <recommendedName>
        <fullName evidence="6">O-antigen ligase-related domain-containing protein</fullName>
    </recommendedName>
</protein>
<comment type="subcellular location">
    <subcellularLocation>
        <location evidence="1">Membrane</location>
        <topology evidence="1">Multi-pass membrane protein</topology>
    </subcellularLocation>
</comment>
<evidence type="ECO:0000313" key="7">
    <source>
        <dbReference type="EMBL" id="ORJ23565.1"/>
    </source>
</evidence>
<accession>A0A1X0WA25</accession>
<feature type="transmembrane region" description="Helical" evidence="5">
    <location>
        <begin position="227"/>
        <end position="246"/>
    </location>
</feature>
<name>A0A1X0WA25_9GAMM</name>
<feature type="transmembrane region" description="Helical" evidence="5">
    <location>
        <begin position="358"/>
        <end position="382"/>
    </location>
</feature>
<dbReference type="AlphaFoldDB" id="A0A1X0WA25"/>
<keyword evidence="2 5" id="KW-0812">Transmembrane</keyword>
<evidence type="ECO:0000259" key="6">
    <source>
        <dbReference type="Pfam" id="PF04932"/>
    </source>
</evidence>
<keyword evidence="3 5" id="KW-1133">Transmembrane helix</keyword>
<feature type="transmembrane region" description="Helical" evidence="5">
    <location>
        <begin position="156"/>
        <end position="176"/>
    </location>
</feature>
<evidence type="ECO:0000256" key="1">
    <source>
        <dbReference type="ARBA" id="ARBA00004141"/>
    </source>
</evidence>
<reference evidence="7 8" key="1">
    <citation type="journal article" date="2017" name="Int. J. Syst. Evol. Microbiol.">
        <title>Rouxiella badensis sp. nov. and Rouxiella silvae sp. nov. isolated from peat bog soil in Germany and emendation of the genus description.</title>
        <authorList>
            <person name="Le Fleche-Mateos A."/>
            <person name="Kugler J.H."/>
            <person name="Hansen S.H."/>
            <person name="Syldatk C."/>
            <person name="Hausmann R."/>
            <person name="Lomprez F."/>
            <person name="Vandenbogaert M."/>
            <person name="Manuguerra J.C."/>
            <person name="Grimont P.A."/>
        </authorList>
    </citation>
    <scope>NUCLEOTIDE SEQUENCE [LARGE SCALE GENOMIC DNA]</scope>
    <source>
        <strain evidence="7 8">DSM 100043</strain>
    </source>
</reference>
<feature type="transmembrane region" description="Helical" evidence="5">
    <location>
        <begin position="188"/>
        <end position="221"/>
    </location>
</feature>
<evidence type="ECO:0000256" key="5">
    <source>
        <dbReference type="SAM" id="Phobius"/>
    </source>
</evidence>
<feature type="transmembrane region" description="Helical" evidence="5">
    <location>
        <begin position="321"/>
        <end position="346"/>
    </location>
</feature>
<gene>
    <name evidence="7" type="ORF">BS640_20755</name>
</gene>
<evidence type="ECO:0000256" key="2">
    <source>
        <dbReference type="ARBA" id="ARBA00022692"/>
    </source>
</evidence>
<feature type="transmembrane region" description="Helical" evidence="5">
    <location>
        <begin position="111"/>
        <end position="136"/>
    </location>
</feature>
<evidence type="ECO:0000256" key="4">
    <source>
        <dbReference type="ARBA" id="ARBA00023136"/>
    </source>
</evidence>
<dbReference type="InterPro" id="IPR007016">
    <property type="entry name" value="O-antigen_ligase-rel_domated"/>
</dbReference>
<comment type="caution">
    <text evidence="7">The sequence shown here is derived from an EMBL/GenBank/DDBJ whole genome shotgun (WGS) entry which is preliminary data.</text>
</comment>
<evidence type="ECO:0000313" key="8">
    <source>
        <dbReference type="Proteomes" id="UP000192536"/>
    </source>
</evidence>